<reference evidence="7" key="1">
    <citation type="submission" date="2021-02" db="EMBL/GenBank/DDBJ databases">
        <title>First Annotated Genome of the Yellow-green Alga Tribonema minus.</title>
        <authorList>
            <person name="Mahan K.M."/>
        </authorList>
    </citation>
    <scope>NUCLEOTIDE SEQUENCE</scope>
    <source>
        <strain evidence="7">UTEX B ZZ1240</strain>
    </source>
</reference>
<dbReference type="GO" id="GO:0031418">
    <property type="term" value="F:L-ascorbic acid binding"/>
    <property type="evidence" value="ECO:0007669"/>
    <property type="project" value="InterPro"/>
</dbReference>
<accession>A0A835YJM0</accession>
<dbReference type="SMART" id="SM00702">
    <property type="entry name" value="P4Hc"/>
    <property type="match status" value="1"/>
</dbReference>
<protein>
    <recommendedName>
        <fullName evidence="6">Fe2OG dioxygenase domain-containing protein</fullName>
    </recommendedName>
</protein>
<evidence type="ECO:0000256" key="5">
    <source>
        <dbReference type="ARBA" id="ARBA00023004"/>
    </source>
</evidence>
<dbReference type="PROSITE" id="PS51471">
    <property type="entry name" value="FE2OG_OXY"/>
    <property type="match status" value="1"/>
</dbReference>
<evidence type="ECO:0000313" key="7">
    <source>
        <dbReference type="EMBL" id="KAG5175663.1"/>
    </source>
</evidence>
<keyword evidence="2" id="KW-0479">Metal-binding</keyword>
<dbReference type="PANTHER" id="PTHR10869">
    <property type="entry name" value="PROLYL 4-HYDROXYLASE ALPHA SUBUNIT"/>
    <property type="match status" value="1"/>
</dbReference>
<dbReference type="Proteomes" id="UP000664859">
    <property type="component" value="Unassembled WGS sequence"/>
</dbReference>
<dbReference type="GO" id="GO:0004656">
    <property type="term" value="F:procollagen-proline 4-dioxygenase activity"/>
    <property type="evidence" value="ECO:0007669"/>
    <property type="project" value="TreeGrafter"/>
</dbReference>
<evidence type="ECO:0000256" key="4">
    <source>
        <dbReference type="ARBA" id="ARBA00023002"/>
    </source>
</evidence>
<keyword evidence="5" id="KW-0408">Iron</keyword>
<gene>
    <name evidence="7" type="ORF">JKP88DRAFT_196805</name>
</gene>
<organism evidence="7 8">
    <name type="scientific">Tribonema minus</name>
    <dbReference type="NCBI Taxonomy" id="303371"/>
    <lineage>
        <taxon>Eukaryota</taxon>
        <taxon>Sar</taxon>
        <taxon>Stramenopiles</taxon>
        <taxon>Ochrophyta</taxon>
        <taxon>PX clade</taxon>
        <taxon>Xanthophyceae</taxon>
        <taxon>Tribonematales</taxon>
        <taxon>Tribonemataceae</taxon>
        <taxon>Tribonema</taxon>
    </lineage>
</organism>
<dbReference type="InterPro" id="IPR006620">
    <property type="entry name" value="Pro_4_hyd_alph"/>
</dbReference>
<comment type="cofactor">
    <cofactor evidence="1">
        <name>L-ascorbate</name>
        <dbReference type="ChEBI" id="CHEBI:38290"/>
    </cofactor>
</comment>
<feature type="domain" description="Fe2OG dioxygenase" evidence="6">
    <location>
        <begin position="95"/>
        <end position="203"/>
    </location>
</feature>
<sequence length="218" mass="23961">MQSPTPPPPSWLSPTGVRQLHGHPPFYVVEGFLSTQECEGLIRQADGFMCTSPVVGKGNGEISPSRTSTSCYFAREDLPSICHKVCMLTGKPADHLELPQVGRYLPTQFYAPHLDAFDLKTQDGMRFAQNGGQRVATVLIYLNDVPRGGNTSFPRLGLSVTPRRGMAVVFFPSTLDGCADELALHTAEPAVDVKYVSQIWIRQGLYTGEPTRRLLRNA</sequence>
<evidence type="ECO:0000259" key="6">
    <source>
        <dbReference type="PROSITE" id="PS51471"/>
    </source>
</evidence>
<dbReference type="InterPro" id="IPR045054">
    <property type="entry name" value="P4HA-like"/>
</dbReference>
<keyword evidence="4" id="KW-0560">Oxidoreductase</keyword>
<evidence type="ECO:0000256" key="2">
    <source>
        <dbReference type="ARBA" id="ARBA00022723"/>
    </source>
</evidence>
<dbReference type="OrthoDB" id="420380at2759"/>
<dbReference type="InterPro" id="IPR005123">
    <property type="entry name" value="Oxoglu/Fe-dep_dioxygenase_dom"/>
</dbReference>
<evidence type="ECO:0000256" key="3">
    <source>
        <dbReference type="ARBA" id="ARBA00022964"/>
    </source>
</evidence>
<comment type="caution">
    <text evidence="7">The sequence shown here is derived from an EMBL/GenBank/DDBJ whole genome shotgun (WGS) entry which is preliminary data.</text>
</comment>
<dbReference type="Pfam" id="PF13640">
    <property type="entry name" value="2OG-FeII_Oxy_3"/>
    <property type="match status" value="1"/>
</dbReference>
<evidence type="ECO:0000256" key="1">
    <source>
        <dbReference type="ARBA" id="ARBA00001961"/>
    </source>
</evidence>
<dbReference type="GO" id="GO:0005506">
    <property type="term" value="F:iron ion binding"/>
    <property type="evidence" value="ECO:0007669"/>
    <property type="project" value="InterPro"/>
</dbReference>
<dbReference type="Gene3D" id="2.60.120.620">
    <property type="entry name" value="q2cbj1_9rhob like domain"/>
    <property type="match status" value="1"/>
</dbReference>
<keyword evidence="8" id="KW-1185">Reference proteome</keyword>
<proteinExistence type="predicted"/>
<dbReference type="GO" id="GO:0005783">
    <property type="term" value="C:endoplasmic reticulum"/>
    <property type="evidence" value="ECO:0007669"/>
    <property type="project" value="TreeGrafter"/>
</dbReference>
<dbReference type="PANTHER" id="PTHR10869:SF229">
    <property type="entry name" value="PROLYL 4-HYDROXYLASE ALPHA SUBUNIT DOMAIN-CONTAINING PROTEIN"/>
    <property type="match status" value="1"/>
</dbReference>
<name>A0A835YJM0_9STRA</name>
<dbReference type="InterPro" id="IPR044862">
    <property type="entry name" value="Pro_4_hyd_alph_FE2OG_OXY"/>
</dbReference>
<dbReference type="AlphaFoldDB" id="A0A835YJM0"/>
<evidence type="ECO:0000313" key="8">
    <source>
        <dbReference type="Proteomes" id="UP000664859"/>
    </source>
</evidence>
<keyword evidence="3" id="KW-0223">Dioxygenase</keyword>
<dbReference type="EMBL" id="JAFCMP010000547">
    <property type="protein sequence ID" value="KAG5175663.1"/>
    <property type="molecule type" value="Genomic_DNA"/>
</dbReference>